<evidence type="ECO:0000256" key="8">
    <source>
        <dbReference type="SAM" id="MobiDB-lite"/>
    </source>
</evidence>
<feature type="domain" description="C2H2-type" evidence="9">
    <location>
        <begin position="72"/>
        <end position="101"/>
    </location>
</feature>
<evidence type="ECO:0000256" key="1">
    <source>
        <dbReference type="ARBA" id="ARBA00022723"/>
    </source>
</evidence>
<evidence type="ECO:0000256" key="5">
    <source>
        <dbReference type="ARBA" id="ARBA00023015"/>
    </source>
</evidence>
<keyword evidence="6" id="KW-0804">Transcription</keyword>
<organism evidence="10 11">
    <name type="scientific">Mycena albidolilacea</name>
    <dbReference type="NCBI Taxonomy" id="1033008"/>
    <lineage>
        <taxon>Eukaryota</taxon>
        <taxon>Fungi</taxon>
        <taxon>Dikarya</taxon>
        <taxon>Basidiomycota</taxon>
        <taxon>Agaricomycotina</taxon>
        <taxon>Agaricomycetes</taxon>
        <taxon>Agaricomycetidae</taxon>
        <taxon>Agaricales</taxon>
        <taxon>Marasmiineae</taxon>
        <taxon>Mycenaceae</taxon>
        <taxon>Mycena</taxon>
    </lineage>
</organism>
<evidence type="ECO:0000256" key="4">
    <source>
        <dbReference type="ARBA" id="ARBA00022833"/>
    </source>
</evidence>
<evidence type="ECO:0000256" key="2">
    <source>
        <dbReference type="ARBA" id="ARBA00022737"/>
    </source>
</evidence>
<evidence type="ECO:0000313" key="10">
    <source>
        <dbReference type="EMBL" id="KAJ7339952.1"/>
    </source>
</evidence>
<dbReference type="PROSITE" id="PS00028">
    <property type="entry name" value="ZINC_FINGER_C2H2_1"/>
    <property type="match status" value="2"/>
</dbReference>
<keyword evidence="1" id="KW-0479">Metal-binding</keyword>
<name>A0AAD7EME3_9AGAR</name>
<dbReference type="FunFam" id="3.30.160.60:FF:000032">
    <property type="entry name" value="Krueppel-like factor 4"/>
    <property type="match status" value="1"/>
</dbReference>
<evidence type="ECO:0000313" key="11">
    <source>
        <dbReference type="Proteomes" id="UP001218218"/>
    </source>
</evidence>
<dbReference type="AlphaFoldDB" id="A0AAD7EME3"/>
<dbReference type="GO" id="GO:0000978">
    <property type="term" value="F:RNA polymerase II cis-regulatory region sequence-specific DNA binding"/>
    <property type="evidence" value="ECO:0007669"/>
    <property type="project" value="TreeGrafter"/>
</dbReference>
<dbReference type="SUPFAM" id="SSF57667">
    <property type="entry name" value="beta-beta-alpha zinc fingers"/>
    <property type="match status" value="1"/>
</dbReference>
<keyword evidence="11" id="KW-1185">Reference proteome</keyword>
<accession>A0AAD7EME3</accession>
<comment type="caution">
    <text evidence="10">The sequence shown here is derived from an EMBL/GenBank/DDBJ whole genome shotgun (WGS) entry which is preliminary data.</text>
</comment>
<evidence type="ECO:0000256" key="6">
    <source>
        <dbReference type="ARBA" id="ARBA00023163"/>
    </source>
</evidence>
<evidence type="ECO:0000256" key="7">
    <source>
        <dbReference type="PROSITE-ProRule" id="PRU00042"/>
    </source>
</evidence>
<dbReference type="SMART" id="SM00355">
    <property type="entry name" value="ZnF_C2H2"/>
    <property type="match status" value="3"/>
</dbReference>
<evidence type="ECO:0000259" key="9">
    <source>
        <dbReference type="PROSITE" id="PS50157"/>
    </source>
</evidence>
<dbReference type="InterPro" id="IPR036236">
    <property type="entry name" value="Znf_C2H2_sf"/>
</dbReference>
<dbReference type="Pfam" id="PF00096">
    <property type="entry name" value="zf-C2H2"/>
    <property type="match status" value="2"/>
</dbReference>
<gene>
    <name evidence="10" type="ORF">DFH08DRAFT_704788</name>
</gene>
<feature type="region of interest" description="Disordered" evidence="8">
    <location>
        <begin position="1"/>
        <end position="27"/>
    </location>
</feature>
<keyword evidence="5" id="KW-0805">Transcription regulation</keyword>
<feature type="compositionally biased region" description="Low complexity" evidence="8">
    <location>
        <begin position="7"/>
        <end position="22"/>
    </location>
</feature>
<proteinExistence type="predicted"/>
<dbReference type="EMBL" id="JARIHO010000027">
    <property type="protein sequence ID" value="KAJ7339952.1"/>
    <property type="molecule type" value="Genomic_DNA"/>
</dbReference>
<reference evidence="10" key="1">
    <citation type="submission" date="2023-03" db="EMBL/GenBank/DDBJ databases">
        <title>Massive genome expansion in bonnet fungi (Mycena s.s.) driven by repeated elements and novel gene families across ecological guilds.</title>
        <authorList>
            <consortium name="Lawrence Berkeley National Laboratory"/>
            <person name="Harder C.B."/>
            <person name="Miyauchi S."/>
            <person name="Viragh M."/>
            <person name="Kuo A."/>
            <person name="Thoen E."/>
            <person name="Andreopoulos B."/>
            <person name="Lu D."/>
            <person name="Skrede I."/>
            <person name="Drula E."/>
            <person name="Henrissat B."/>
            <person name="Morin E."/>
            <person name="Kohler A."/>
            <person name="Barry K."/>
            <person name="LaButti K."/>
            <person name="Morin E."/>
            <person name="Salamov A."/>
            <person name="Lipzen A."/>
            <person name="Mereny Z."/>
            <person name="Hegedus B."/>
            <person name="Baldrian P."/>
            <person name="Stursova M."/>
            <person name="Weitz H."/>
            <person name="Taylor A."/>
            <person name="Grigoriev I.V."/>
            <person name="Nagy L.G."/>
            <person name="Martin F."/>
            <person name="Kauserud H."/>
        </authorList>
    </citation>
    <scope>NUCLEOTIDE SEQUENCE</scope>
    <source>
        <strain evidence="10">CBHHK002</strain>
    </source>
</reference>
<evidence type="ECO:0000256" key="3">
    <source>
        <dbReference type="ARBA" id="ARBA00022771"/>
    </source>
</evidence>
<dbReference type="PANTHER" id="PTHR23235:SF120">
    <property type="entry name" value="KRUPPEL-LIKE FACTOR 15"/>
    <property type="match status" value="1"/>
</dbReference>
<dbReference type="InterPro" id="IPR013087">
    <property type="entry name" value="Znf_C2H2_type"/>
</dbReference>
<keyword evidence="4" id="KW-0862">Zinc</keyword>
<dbReference type="GO" id="GO:0008270">
    <property type="term" value="F:zinc ion binding"/>
    <property type="evidence" value="ECO:0007669"/>
    <property type="project" value="UniProtKB-KW"/>
</dbReference>
<dbReference type="Proteomes" id="UP001218218">
    <property type="component" value="Unassembled WGS sequence"/>
</dbReference>
<feature type="domain" description="C2H2-type" evidence="9">
    <location>
        <begin position="132"/>
        <end position="160"/>
    </location>
</feature>
<sequence>MHGEAGSAPWSDTSSWPSSTPSLNVTPEAQLTYLPDVPDRSPKLPAIVLRQNVGSKRTMQASQSRRSQGAKYSCPVSGCESTFTRRINLNGHLRAHSDERPFVCRWTACGRAFARLHDCKRHEHLHTIDPSFACNGCRKKFARLDALNRHREFVLLSLEP</sequence>
<keyword evidence="3 7" id="KW-0863">Zinc-finger</keyword>
<dbReference type="PANTHER" id="PTHR23235">
    <property type="entry name" value="KRUEPPEL-LIKE TRANSCRIPTION FACTOR"/>
    <property type="match status" value="1"/>
</dbReference>
<dbReference type="Gene3D" id="3.30.160.60">
    <property type="entry name" value="Classic Zinc Finger"/>
    <property type="match status" value="2"/>
</dbReference>
<protein>
    <recommendedName>
        <fullName evidence="9">C2H2-type domain-containing protein</fullName>
    </recommendedName>
</protein>
<keyword evidence="2" id="KW-0677">Repeat</keyword>
<dbReference type="PROSITE" id="PS50157">
    <property type="entry name" value="ZINC_FINGER_C2H2_2"/>
    <property type="match status" value="3"/>
</dbReference>
<feature type="domain" description="C2H2-type" evidence="9">
    <location>
        <begin position="102"/>
        <end position="131"/>
    </location>
</feature>
<dbReference type="GO" id="GO:0000981">
    <property type="term" value="F:DNA-binding transcription factor activity, RNA polymerase II-specific"/>
    <property type="evidence" value="ECO:0007669"/>
    <property type="project" value="TreeGrafter"/>
</dbReference>